<feature type="transmembrane region" description="Helical" evidence="4">
    <location>
        <begin position="6"/>
        <end position="26"/>
    </location>
</feature>
<dbReference type="InterPro" id="IPR043128">
    <property type="entry name" value="Rev_trsase/Diguanyl_cyclase"/>
</dbReference>
<comment type="cofactor">
    <cofactor evidence="1">
        <name>Mg(2+)</name>
        <dbReference type="ChEBI" id="CHEBI:18420"/>
    </cofactor>
</comment>
<evidence type="ECO:0000256" key="3">
    <source>
        <dbReference type="ARBA" id="ARBA00034247"/>
    </source>
</evidence>
<gene>
    <name evidence="6" type="ORF">SAMN05660691_00525</name>
</gene>
<dbReference type="EMBL" id="FNXF01000002">
    <property type="protein sequence ID" value="SEH63496.1"/>
    <property type="molecule type" value="Genomic_DNA"/>
</dbReference>
<dbReference type="SUPFAM" id="SSF55073">
    <property type="entry name" value="Nucleotide cyclase"/>
    <property type="match status" value="1"/>
</dbReference>
<dbReference type="PANTHER" id="PTHR45138:SF9">
    <property type="entry name" value="DIGUANYLATE CYCLASE DGCM-RELATED"/>
    <property type="match status" value="1"/>
</dbReference>
<dbReference type="InterPro" id="IPR000160">
    <property type="entry name" value="GGDEF_dom"/>
</dbReference>
<organism evidence="6 7">
    <name type="scientific">Rheinheimera pacifica</name>
    <dbReference type="NCBI Taxonomy" id="173990"/>
    <lineage>
        <taxon>Bacteria</taxon>
        <taxon>Pseudomonadati</taxon>
        <taxon>Pseudomonadota</taxon>
        <taxon>Gammaproteobacteria</taxon>
        <taxon>Chromatiales</taxon>
        <taxon>Chromatiaceae</taxon>
        <taxon>Rheinheimera</taxon>
    </lineage>
</organism>
<dbReference type="GO" id="GO:0052621">
    <property type="term" value="F:diguanylate cyclase activity"/>
    <property type="evidence" value="ECO:0007669"/>
    <property type="project" value="UniProtKB-EC"/>
</dbReference>
<dbReference type="OrthoDB" id="9813903at2"/>
<dbReference type="Pfam" id="PF00990">
    <property type="entry name" value="GGDEF"/>
    <property type="match status" value="1"/>
</dbReference>
<evidence type="ECO:0000259" key="5">
    <source>
        <dbReference type="PROSITE" id="PS50887"/>
    </source>
</evidence>
<dbReference type="InterPro" id="IPR029787">
    <property type="entry name" value="Nucleotide_cyclase"/>
</dbReference>
<dbReference type="Proteomes" id="UP000199371">
    <property type="component" value="Unassembled WGS sequence"/>
</dbReference>
<evidence type="ECO:0000256" key="4">
    <source>
        <dbReference type="SAM" id="Phobius"/>
    </source>
</evidence>
<reference evidence="7" key="1">
    <citation type="submission" date="2016-10" db="EMBL/GenBank/DDBJ databases">
        <authorList>
            <person name="Varghese N."/>
            <person name="Submissions S."/>
        </authorList>
    </citation>
    <scope>NUCLEOTIDE SEQUENCE [LARGE SCALE GENOMIC DNA]</scope>
    <source>
        <strain evidence="7">DSM 17616</strain>
    </source>
</reference>
<name>A0A1H6JN53_9GAMM</name>
<dbReference type="Gene3D" id="3.30.70.270">
    <property type="match status" value="1"/>
</dbReference>
<keyword evidence="4" id="KW-1133">Transmembrane helix</keyword>
<feature type="transmembrane region" description="Helical" evidence="4">
    <location>
        <begin position="98"/>
        <end position="117"/>
    </location>
</feature>
<feature type="transmembrane region" description="Helical" evidence="4">
    <location>
        <begin position="185"/>
        <end position="212"/>
    </location>
</feature>
<feature type="transmembrane region" description="Helical" evidence="4">
    <location>
        <begin position="123"/>
        <end position="141"/>
    </location>
</feature>
<dbReference type="NCBIfam" id="TIGR00254">
    <property type="entry name" value="GGDEF"/>
    <property type="match status" value="1"/>
</dbReference>
<comment type="catalytic activity">
    <reaction evidence="3">
        <text>2 GTP = 3',3'-c-di-GMP + 2 diphosphate</text>
        <dbReference type="Rhea" id="RHEA:24898"/>
        <dbReference type="ChEBI" id="CHEBI:33019"/>
        <dbReference type="ChEBI" id="CHEBI:37565"/>
        <dbReference type="ChEBI" id="CHEBI:58805"/>
        <dbReference type="EC" id="2.7.7.65"/>
    </reaction>
</comment>
<dbReference type="EC" id="2.7.7.65" evidence="2"/>
<evidence type="ECO:0000256" key="1">
    <source>
        <dbReference type="ARBA" id="ARBA00001946"/>
    </source>
</evidence>
<dbReference type="SMART" id="SM00267">
    <property type="entry name" value="GGDEF"/>
    <property type="match status" value="1"/>
</dbReference>
<dbReference type="RefSeq" id="WP_092789941.1">
    <property type="nucleotide sequence ID" value="NZ_DASWWU010000009.1"/>
</dbReference>
<dbReference type="GO" id="GO:1902201">
    <property type="term" value="P:negative regulation of bacterial-type flagellum-dependent cell motility"/>
    <property type="evidence" value="ECO:0007669"/>
    <property type="project" value="TreeGrafter"/>
</dbReference>
<keyword evidence="7" id="KW-1185">Reference proteome</keyword>
<accession>A0A1H6JN53</accession>
<dbReference type="InterPro" id="IPR050469">
    <property type="entry name" value="Diguanylate_Cyclase"/>
</dbReference>
<dbReference type="PANTHER" id="PTHR45138">
    <property type="entry name" value="REGULATORY COMPONENTS OF SENSORY TRANSDUCTION SYSTEM"/>
    <property type="match status" value="1"/>
</dbReference>
<sequence>MPGLDLPTLIVLTLTINLLVAGYMALLAKLQPQQSAFWHWALSCLIFVVASLLAASRLHQVPPIFSVLLAHALLALPPLLVGTGLVRFIRGPLAAQPLKAIAICATVYLLLLSASYTVSHSTAVLNAIAITASCIWCIRLLQALTKPQFASRLLQSVLALHALTMLAEIYLYLSHWHTALPQQAVTLLQLILLSHILLTTVAAVLLPLLFFIAREQLLMQQADLDELTLLPNRRHFLRESSAYLAQDGANAQLAVMMLDLDHFKSINDTFGHAVGDTALKQVAQILTQVLRKTDLIGRMGGEEFAIVMPNTSEAEARCIGQRLRQQVEQHAGMVDGKPLNLTISIGATYVKQFSGLDFQTLLKQADEALYEAKRSGRNTVTFYSAR</sequence>
<evidence type="ECO:0000256" key="2">
    <source>
        <dbReference type="ARBA" id="ARBA00012528"/>
    </source>
</evidence>
<keyword evidence="4" id="KW-0472">Membrane</keyword>
<protein>
    <recommendedName>
        <fullName evidence="2">diguanylate cyclase</fullName>
        <ecNumber evidence="2">2.7.7.65</ecNumber>
    </recommendedName>
</protein>
<dbReference type="GO" id="GO:0005886">
    <property type="term" value="C:plasma membrane"/>
    <property type="evidence" value="ECO:0007669"/>
    <property type="project" value="TreeGrafter"/>
</dbReference>
<evidence type="ECO:0000313" key="7">
    <source>
        <dbReference type="Proteomes" id="UP000199371"/>
    </source>
</evidence>
<dbReference type="FunFam" id="3.30.70.270:FF:000001">
    <property type="entry name" value="Diguanylate cyclase domain protein"/>
    <property type="match status" value="1"/>
</dbReference>
<feature type="domain" description="GGDEF" evidence="5">
    <location>
        <begin position="251"/>
        <end position="385"/>
    </location>
</feature>
<feature type="transmembrane region" description="Helical" evidence="4">
    <location>
        <begin position="38"/>
        <end position="58"/>
    </location>
</feature>
<feature type="transmembrane region" description="Helical" evidence="4">
    <location>
        <begin position="153"/>
        <end position="173"/>
    </location>
</feature>
<dbReference type="STRING" id="173990.SAMN05660691_00525"/>
<dbReference type="CDD" id="cd01949">
    <property type="entry name" value="GGDEF"/>
    <property type="match status" value="1"/>
</dbReference>
<dbReference type="PROSITE" id="PS50887">
    <property type="entry name" value="GGDEF"/>
    <property type="match status" value="1"/>
</dbReference>
<evidence type="ECO:0000313" key="6">
    <source>
        <dbReference type="EMBL" id="SEH63496.1"/>
    </source>
</evidence>
<feature type="transmembrane region" description="Helical" evidence="4">
    <location>
        <begin position="64"/>
        <end position="86"/>
    </location>
</feature>
<dbReference type="GO" id="GO:0043709">
    <property type="term" value="P:cell adhesion involved in single-species biofilm formation"/>
    <property type="evidence" value="ECO:0007669"/>
    <property type="project" value="TreeGrafter"/>
</dbReference>
<keyword evidence="4" id="KW-0812">Transmembrane</keyword>
<proteinExistence type="predicted"/>
<dbReference type="AlphaFoldDB" id="A0A1H6JN53"/>